<dbReference type="Gene3D" id="3.30.70.270">
    <property type="match status" value="1"/>
</dbReference>
<dbReference type="InterPro" id="IPR000014">
    <property type="entry name" value="PAS"/>
</dbReference>
<dbReference type="Gene3D" id="3.20.20.450">
    <property type="entry name" value="EAL domain"/>
    <property type="match status" value="1"/>
</dbReference>
<dbReference type="CDD" id="cd01948">
    <property type="entry name" value="EAL"/>
    <property type="match status" value="1"/>
</dbReference>
<dbReference type="InterPro" id="IPR013656">
    <property type="entry name" value="PAS_4"/>
</dbReference>
<dbReference type="Proteomes" id="UP001595685">
    <property type="component" value="Unassembled WGS sequence"/>
</dbReference>
<dbReference type="PROSITE" id="PS50112">
    <property type="entry name" value="PAS"/>
    <property type="match status" value="1"/>
</dbReference>
<evidence type="ECO:0000313" key="5">
    <source>
        <dbReference type="Proteomes" id="UP001595685"/>
    </source>
</evidence>
<dbReference type="CDD" id="cd00130">
    <property type="entry name" value="PAS"/>
    <property type="match status" value="1"/>
</dbReference>
<dbReference type="InterPro" id="IPR035965">
    <property type="entry name" value="PAS-like_dom_sf"/>
</dbReference>
<proteinExistence type="predicted"/>
<dbReference type="EMBL" id="JBHRWW010000005">
    <property type="protein sequence ID" value="MFC3688620.1"/>
    <property type="molecule type" value="Genomic_DNA"/>
</dbReference>
<dbReference type="InterPro" id="IPR035919">
    <property type="entry name" value="EAL_sf"/>
</dbReference>
<feature type="domain" description="GGDEF" evidence="3">
    <location>
        <begin position="299"/>
        <end position="432"/>
    </location>
</feature>
<reference evidence="5" key="1">
    <citation type="journal article" date="2019" name="Int. J. Syst. Evol. Microbiol.">
        <title>The Global Catalogue of Microorganisms (GCM) 10K type strain sequencing project: providing services to taxonomists for standard genome sequencing and annotation.</title>
        <authorList>
            <consortium name="The Broad Institute Genomics Platform"/>
            <consortium name="The Broad Institute Genome Sequencing Center for Infectious Disease"/>
            <person name="Wu L."/>
            <person name="Ma J."/>
        </authorList>
    </citation>
    <scope>NUCLEOTIDE SEQUENCE [LARGE SCALE GENOMIC DNA]</scope>
    <source>
        <strain evidence="5">NCAIM B.02333</strain>
    </source>
</reference>
<dbReference type="SUPFAM" id="SSF141868">
    <property type="entry name" value="EAL domain-like"/>
    <property type="match status" value="1"/>
</dbReference>
<sequence>MLEAADDALARSSSVVERMPLGLVQISMDGTLLDANPAFARLVGRSAESMAGSKALDLLAPQDRHLAFVEIASHEMGRTHGVFTCRVRSTLGGERWVRLQWRTVEEDGRPPYVLAFVHDVEVEARAALVGDELLAAVEAERAILNAALEASPDGISIFTADRGPDGEVVDALLVRMNQAGAGSLTLDGLVGRSVRDFFPEADETGFHAVLLEAFRSQQTQRLVVEVSPGSTWEGVYDNVVVPIDADRVLCTFRNITRARHDEMRLLHAATHDALTGLPNRVLLRDRIEHALHRVARDGGAVTIAFLDLDGFKTINDTRGHTYGDEVLRQVSSRLTRSVRDGDTVARLGGDEFVLVLEGCADEQDWLPVHGRVTAALSEPLVVDGHPVTLRASIGVVFTSPGETDADAVMRNADIAMYASKNAGKSRYTVFTEEHRRQVLDLAALEVDLERAVEENQFELYSQPIHDLRLGRVVGNEVLLRWRHPDRGVLLPASFLPALETAGRMVEVGGWVLREALRQTAARRAQGHEDMVTVNVSVQQLVRSDFVRTVREALEESGTVSRCLTVEITESQMLPSRSSVLGQLQELRNLGVRVAVDDFGTGYSSLSHLADLPVDLVKIDRSFLVDLSDARREAVLRSAVELTTAVGAECLVEGVETVGQLELVHATGARFAQGFLLGRPAPFEG</sequence>
<dbReference type="Gene3D" id="3.30.450.20">
    <property type="entry name" value="PAS domain"/>
    <property type="match status" value="2"/>
</dbReference>
<keyword evidence="5" id="KW-1185">Reference proteome</keyword>
<evidence type="ECO:0000259" key="1">
    <source>
        <dbReference type="PROSITE" id="PS50112"/>
    </source>
</evidence>
<dbReference type="SMART" id="SM00091">
    <property type="entry name" value="PAS"/>
    <property type="match status" value="2"/>
</dbReference>
<name>A0ABV7WFV7_9MICO</name>
<feature type="domain" description="EAL" evidence="2">
    <location>
        <begin position="441"/>
        <end position="684"/>
    </location>
</feature>
<dbReference type="Pfam" id="PF00563">
    <property type="entry name" value="EAL"/>
    <property type="match status" value="1"/>
</dbReference>
<feature type="domain" description="PAS" evidence="1">
    <location>
        <begin position="8"/>
        <end position="64"/>
    </location>
</feature>
<protein>
    <submittedName>
        <fullName evidence="4">Bifunctional diguanylate cyclase/phosphodiesterase</fullName>
    </submittedName>
</protein>
<dbReference type="CDD" id="cd01949">
    <property type="entry name" value="GGDEF"/>
    <property type="match status" value="1"/>
</dbReference>
<evidence type="ECO:0000313" key="4">
    <source>
        <dbReference type="EMBL" id="MFC3688620.1"/>
    </source>
</evidence>
<evidence type="ECO:0000259" key="3">
    <source>
        <dbReference type="PROSITE" id="PS50887"/>
    </source>
</evidence>
<dbReference type="RefSeq" id="WP_340291003.1">
    <property type="nucleotide sequence ID" value="NZ_JBBEOI010000027.1"/>
</dbReference>
<comment type="caution">
    <text evidence="4">The sequence shown here is derived from an EMBL/GenBank/DDBJ whole genome shotgun (WGS) entry which is preliminary data.</text>
</comment>
<dbReference type="PANTHER" id="PTHR44757:SF2">
    <property type="entry name" value="BIOFILM ARCHITECTURE MAINTENANCE PROTEIN MBAA"/>
    <property type="match status" value="1"/>
</dbReference>
<dbReference type="InterPro" id="IPR029787">
    <property type="entry name" value="Nucleotide_cyclase"/>
</dbReference>
<dbReference type="InterPro" id="IPR000160">
    <property type="entry name" value="GGDEF_dom"/>
</dbReference>
<dbReference type="SMART" id="SM00267">
    <property type="entry name" value="GGDEF"/>
    <property type="match status" value="1"/>
</dbReference>
<evidence type="ECO:0000259" key="2">
    <source>
        <dbReference type="PROSITE" id="PS50883"/>
    </source>
</evidence>
<dbReference type="PANTHER" id="PTHR44757">
    <property type="entry name" value="DIGUANYLATE CYCLASE DGCP"/>
    <property type="match status" value="1"/>
</dbReference>
<dbReference type="SMART" id="SM00052">
    <property type="entry name" value="EAL"/>
    <property type="match status" value="1"/>
</dbReference>
<dbReference type="NCBIfam" id="TIGR00254">
    <property type="entry name" value="GGDEF"/>
    <property type="match status" value="1"/>
</dbReference>
<dbReference type="Pfam" id="PF00990">
    <property type="entry name" value="GGDEF"/>
    <property type="match status" value="1"/>
</dbReference>
<dbReference type="InterPro" id="IPR001633">
    <property type="entry name" value="EAL_dom"/>
</dbReference>
<dbReference type="NCBIfam" id="TIGR00229">
    <property type="entry name" value="sensory_box"/>
    <property type="match status" value="1"/>
</dbReference>
<dbReference type="InterPro" id="IPR052155">
    <property type="entry name" value="Biofilm_reg_signaling"/>
</dbReference>
<organism evidence="4 5">
    <name type="scientific">Aquipuribacter hungaricus</name>
    <dbReference type="NCBI Taxonomy" id="545624"/>
    <lineage>
        <taxon>Bacteria</taxon>
        <taxon>Bacillati</taxon>
        <taxon>Actinomycetota</taxon>
        <taxon>Actinomycetes</taxon>
        <taxon>Micrococcales</taxon>
        <taxon>Intrasporangiaceae</taxon>
        <taxon>Aquipuribacter</taxon>
    </lineage>
</organism>
<dbReference type="PROSITE" id="PS50883">
    <property type="entry name" value="EAL"/>
    <property type="match status" value="1"/>
</dbReference>
<dbReference type="Pfam" id="PF08448">
    <property type="entry name" value="PAS_4"/>
    <property type="match status" value="2"/>
</dbReference>
<dbReference type="SUPFAM" id="SSF55785">
    <property type="entry name" value="PYP-like sensor domain (PAS domain)"/>
    <property type="match status" value="2"/>
</dbReference>
<dbReference type="SUPFAM" id="SSF55073">
    <property type="entry name" value="Nucleotide cyclase"/>
    <property type="match status" value="1"/>
</dbReference>
<dbReference type="PROSITE" id="PS50887">
    <property type="entry name" value="GGDEF"/>
    <property type="match status" value="1"/>
</dbReference>
<dbReference type="InterPro" id="IPR043128">
    <property type="entry name" value="Rev_trsase/Diguanyl_cyclase"/>
</dbReference>
<accession>A0ABV7WFV7</accession>
<gene>
    <name evidence="4" type="ORF">ACFOLH_09735</name>
</gene>